<keyword evidence="5" id="KW-0597">Phosphoprotein</keyword>
<evidence type="ECO:0000256" key="10">
    <source>
        <dbReference type="SAM" id="Phobius"/>
    </source>
</evidence>
<feature type="transmembrane region" description="Helical" evidence="10">
    <location>
        <begin position="296"/>
        <end position="315"/>
    </location>
</feature>
<keyword evidence="8" id="KW-0902">Two-component regulatory system</keyword>
<dbReference type="PANTHER" id="PTHR34220:SF7">
    <property type="entry name" value="SENSOR HISTIDINE KINASE YPDA"/>
    <property type="match status" value="1"/>
</dbReference>
<keyword evidence="10" id="KW-0812">Transmembrane</keyword>
<dbReference type="AlphaFoldDB" id="A0A1H8QF29"/>
<dbReference type="Gene3D" id="3.30.565.10">
    <property type="entry name" value="Histidine kinase-like ATPase, C-terminal domain"/>
    <property type="match status" value="1"/>
</dbReference>
<dbReference type="InterPro" id="IPR050640">
    <property type="entry name" value="Bact_2-comp_sensor_kinase"/>
</dbReference>
<organism evidence="12 13">
    <name type="scientific">Amphibacillus marinus</name>
    <dbReference type="NCBI Taxonomy" id="872970"/>
    <lineage>
        <taxon>Bacteria</taxon>
        <taxon>Bacillati</taxon>
        <taxon>Bacillota</taxon>
        <taxon>Bacilli</taxon>
        <taxon>Bacillales</taxon>
        <taxon>Bacillaceae</taxon>
        <taxon>Amphibacillus</taxon>
    </lineage>
</organism>
<feature type="domain" description="HAMP" evidence="11">
    <location>
        <begin position="316"/>
        <end position="368"/>
    </location>
</feature>
<dbReference type="SMART" id="SM00304">
    <property type="entry name" value="HAMP"/>
    <property type="match status" value="1"/>
</dbReference>
<dbReference type="SUPFAM" id="SSF55874">
    <property type="entry name" value="ATPase domain of HSP90 chaperone/DNA topoisomerase II/histidine kinase"/>
    <property type="match status" value="1"/>
</dbReference>
<keyword evidence="13" id="KW-1185">Reference proteome</keyword>
<accession>A0A1H8QF29</accession>
<comment type="subcellular location">
    <subcellularLocation>
        <location evidence="2">Cell membrane</location>
        <topology evidence="2">Multi-pass membrane protein</topology>
    </subcellularLocation>
</comment>
<feature type="transmembrane region" description="Helical" evidence="10">
    <location>
        <begin position="20"/>
        <end position="38"/>
    </location>
</feature>
<dbReference type="InterPro" id="IPR003660">
    <property type="entry name" value="HAMP_dom"/>
</dbReference>
<evidence type="ECO:0000313" key="12">
    <source>
        <dbReference type="EMBL" id="SEO52601.1"/>
    </source>
</evidence>
<dbReference type="InterPro" id="IPR010559">
    <property type="entry name" value="Sig_transdc_His_kin_internal"/>
</dbReference>
<protein>
    <recommendedName>
        <fullName evidence="3">histidine kinase</fullName>
        <ecNumber evidence="3">2.7.13.3</ecNumber>
    </recommendedName>
</protein>
<keyword evidence="10" id="KW-1133">Transmembrane helix</keyword>
<evidence type="ECO:0000256" key="7">
    <source>
        <dbReference type="ARBA" id="ARBA00022777"/>
    </source>
</evidence>
<dbReference type="GO" id="GO:0000155">
    <property type="term" value="F:phosphorelay sensor kinase activity"/>
    <property type="evidence" value="ECO:0007669"/>
    <property type="project" value="InterPro"/>
</dbReference>
<dbReference type="Proteomes" id="UP000199300">
    <property type="component" value="Unassembled WGS sequence"/>
</dbReference>
<comment type="catalytic activity">
    <reaction evidence="1">
        <text>ATP + protein L-histidine = ADP + protein N-phospho-L-histidine.</text>
        <dbReference type="EC" id="2.7.13.3"/>
    </reaction>
</comment>
<keyword evidence="6" id="KW-0808">Transferase</keyword>
<evidence type="ECO:0000256" key="4">
    <source>
        <dbReference type="ARBA" id="ARBA00022475"/>
    </source>
</evidence>
<evidence type="ECO:0000256" key="3">
    <source>
        <dbReference type="ARBA" id="ARBA00012438"/>
    </source>
</evidence>
<name>A0A1H8QF29_9BACI</name>
<evidence type="ECO:0000313" key="13">
    <source>
        <dbReference type="Proteomes" id="UP000199300"/>
    </source>
</evidence>
<reference evidence="12 13" key="1">
    <citation type="submission" date="2016-10" db="EMBL/GenBank/DDBJ databases">
        <authorList>
            <person name="de Groot N.N."/>
        </authorList>
    </citation>
    <scope>NUCLEOTIDE SEQUENCE [LARGE SCALE GENOMIC DNA]</scope>
    <source>
        <strain evidence="12 13">CGMCC 1.10434</strain>
    </source>
</reference>
<dbReference type="EC" id="2.7.13.3" evidence="3"/>
<keyword evidence="4" id="KW-1003">Cell membrane</keyword>
<evidence type="ECO:0000256" key="1">
    <source>
        <dbReference type="ARBA" id="ARBA00000085"/>
    </source>
</evidence>
<sequence length="591" mass="68846">MKWMLTKILDLKISYKLMSVYLLVTAIPLIFVGVYLNSGIRNVVLNNAIFETESNLDKIEIRLESALNRITDISDLIYLNRDLEALLTSEYNSTLDVYNAYSRYRIFDDYLRYYDEIENIQFFMDRDMITDSHFIHANANTVAQEWFQEAVEKRGRISWLVMEEHWTKNRYLALTRSVYDQQNQFLGVLSIYFSSDKLREIIDPEIHDAFIILDENEIVYSNNIRALDIDPQFVDALFSASSQGETLFDDEYLGEDVKVNLRRLQPSKSLMNELQIATVIPVESLMEQPSELFNRGYWIMFTALAISILAFQIFIKTFHHRINTLKLAMGKVARGEFNIKPTIAGKDEIGEAYQELHKTSQSIQTLIDEVYVHKIKEERWRRKQKESEFKMLSSQINPHFLYNTLEMIRMKAIVNQDKEVALLIKKLSKMMRSALERTDRPIPLIEEINLIETYLEIQSMRFGDKLTYQIDVGEAITDFYIFPLLIQPIVENAIIHGLEPQVGEGHLAIQVKAFKNYFEIMVRDNGIGMDDQRLAQVQKKLVEGDNLDGKRIGVRNVHHRIQLYYGKEYGLSISSRLGHGTTVKITLPIIK</sequence>
<dbReference type="PRINTS" id="PR00344">
    <property type="entry name" value="BCTRLSENSOR"/>
</dbReference>
<evidence type="ECO:0000256" key="6">
    <source>
        <dbReference type="ARBA" id="ARBA00022679"/>
    </source>
</evidence>
<gene>
    <name evidence="12" type="ORF">SAMN04488134_108141</name>
</gene>
<dbReference type="RefSeq" id="WP_091498518.1">
    <property type="nucleotide sequence ID" value="NZ_FODJ01000008.1"/>
</dbReference>
<dbReference type="InterPro" id="IPR004358">
    <property type="entry name" value="Sig_transdc_His_kin-like_C"/>
</dbReference>
<dbReference type="Pfam" id="PF02518">
    <property type="entry name" value="HATPase_c"/>
    <property type="match status" value="1"/>
</dbReference>
<dbReference type="GO" id="GO:0005886">
    <property type="term" value="C:plasma membrane"/>
    <property type="evidence" value="ECO:0007669"/>
    <property type="project" value="UniProtKB-SubCell"/>
</dbReference>
<proteinExistence type="predicted"/>
<dbReference type="STRING" id="872970.SAMN04488134_108141"/>
<evidence type="ECO:0000256" key="5">
    <source>
        <dbReference type="ARBA" id="ARBA00022553"/>
    </source>
</evidence>
<dbReference type="SMART" id="SM00387">
    <property type="entry name" value="HATPase_c"/>
    <property type="match status" value="1"/>
</dbReference>
<dbReference type="Gene3D" id="6.10.340.10">
    <property type="match status" value="1"/>
</dbReference>
<evidence type="ECO:0000259" key="11">
    <source>
        <dbReference type="PROSITE" id="PS50885"/>
    </source>
</evidence>
<dbReference type="PANTHER" id="PTHR34220">
    <property type="entry name" value="SENSOR HISTIDINE KINASE YPDA"/>
    <property type="match status" value="1"/>
</dbReference>
<dbReference type="OrthoDB" id="9776552at2"/>
<dbReference type="InterPro" id="IPR003594">
    <property type="entry name" value="HATPase_dom"/>
</dbReference>
<keyword evidence="7 12" id="KW-0418">Kinase</keyword>
<evidence type="ECO:0000256" key="8">
    <source>
        <dbReference type="ARBA" id="ARBA00023012"/>
    </source>
</evidence>
<evidence type="ECO:0000256" key="9">
    <source>
        <dbReference type="ARBA" id="ARBA00023136"/>
    </source>
</evidence>
<dbReference type="Pfam" id="PF06580">
    <property type="entry name" value="His_kinase"/>
    <property type="match status" value="1"/>
</dbReference>
<dbReference type="Pfam" id="PF00672">
    <property type="entry name" value="HAMP"/>
    <property type="match status" value="1"/>
</dbReference>
<dbReference type="InterPro" id="IPR036890">
    <property type="entry name" value="HATPase_C_sf"/>
</dbReference>
<keyword evidence="9 10" id="KW-0472">Membrane</keyword>
<evidence type="ECO:0000256" key="2">
    <source>
        <dbReference type="ARBA" id="ARBA00004651"/>
    </source>
</evidence>
<dbReference type="CDD" id="cd06225">
    <property type="entry name" value="HAMP"/>
    <property type="match status" value="1"/>
</dbReference>
<dbReference type="EMBL" id="FODJ01000008">
    <property type="protein sequence ID" value="SEO52601.1"/>
    <property type="molecule type" value="Genomic_DNA"/>
</dbReference>
<dbReference type="PROSITE" id="PS50885">
    <property type="entry name" value="HAMP"/>
    <property type="match status" value="1"/>
</dbReference>